<dbReference type="AlphaFoldDB" id="A0A9X9X1V9"/>
<evidence type="ECO:0000259" key="3">
    <source>
        <dbReference type="PROSITE" id="PS51635"/>
    </source>
</evidence>
<dbReference type="InterPro" id="IPR002641">
    <property type="entry name" value="PNPLA_dom"/>
</dbReference>
<reference evidence="4" key="1">
    <citation type="submission" date="2020-01" db="EMBL/GenBank/DDBJ databases">
        <authorList>
            <person name="Rat A."/>
        </authorList>
    </citation>
    <scope>NUCLEOTIDE SEQUENCE</scope>
    <source>
        <strain evidence="4">LMG 31231</strain>
    </source>
</reference>
<dbReference type="GO" id="GO:0019369">
    <property type="term" value="P:arachidonate metabolic process"/>
    <property type="evidence" value="ECO:0007669"/>
    <property type="project" value="TreeGrafter"/>
</dbReference>
<dbReference type="PROSITE" id="PS51635">
    <property type="entry name" value="PNPLA"/>
    <property type="match status" value="1"/>
</dbReference>
<evidence type="ECO:0000256" key="2">
    <source>
        <dbReference type="PROSITE-ProRule" id="PRU01161"/>
    </source>
</evidence>
<keyword evidence="2" id="KW-0378">Hydrolase</keyword>
<comment type="caution">
    <text evidence="4">The sequence shown here is derived from an EMBL/GenBank/DDBJ whole genome shotgun (WGS) entry which is preliminary data.</text>
</comment>
<feature type="short sequence motif" description="GXSXG" evidence="2">
    <location>
        <begin position="68"/>
        <end position="72"/>
    </location>
</feature>
<evidence type="ECO:0000256" key="1">
    <source>
        <dbReference type="ARBA" id="ARBA00023098"/>
    </source>
</evidence>
<feature type="domain" description="PNPLA" evidence="3">
    <location>
        <begin position="27"/>
        <end position="238"/>
    </location>
</feature>
<dbReference type="GO" id="GO:0047499">
    <property type="term" value="F:calcium-independent phospholipase A2 activity"/>
    <property type="evidence" value="ECO:0007669"/>
    <property type="project" value="TreeGrafter"/>
</dbReference>
<feature type="short sequence motif" description="DGA/G" evidence="2">
    <location>
        <begin position="224"/>
        <end position="226"/>
    </location>
</feature>
<dbReference type="InterPro" id="IPR016035">
    <property type="entry name" value="Acyl_Trfase/lysoPLipase"/>
</dbReference>
<keyword evidence="1 2" id="KW-0443">Lipid metabolism</keyword>
<dbReference type="PANTHER" id="PTHR24185">
    <property type="entry name" value="CALCIUM-INDEPENDENT PHOSPHOLIPASE A2-GAMMA"/>
    <property type="match status" value="1"/>
</dbReference>
<dbReference type="Pfam" id="PF01734">
    <property type="entry name" value="Patatin"/>
    <property type="match status" value="1"/>
</dbReference>
<organism evidence="4 5">
    <name type="scientific">Neoroseomonas soli</name>
    <dbReference type="NCBI Taxonomy" id="1081025"/>
    <lineage>
        <taxon>Bacteria</taxon>
        <taxon>Pseudomonadati</taxon>
        <taxon>Pseudomonadota</taxon>
        <taxon>Alphaproteobacteria</taxon>
        <taxon>Acetobacterales</taxon>
        <taxon>Acetobacteraceae</taxon>
        <taxon>Neoroseomonas</taxon>
    </lineage>
</organism>
<dbReference type="GO" id="GO:0016020">
    <property type="term" value="C:membrane"/>
    <property type="evidence" value="ECO:0007669"/>
    <property type="project" value="TreeGrafter"/>
</dbReference>
<gene>
    <name evidence="4" type="ORF">GXW76_19600</name>
</gene>
<reference evidence="4" key="2">
    <citation type="journal article" date="2021" name="Syst. Appl. Microbiol.">
        <title>Roseomonas hellenica sp. nov., isolated from roots of wild-growing Alkanna tinctoria.</title>
        <authorList>
            <person name="Rat A."/>
            <person name="Naranjo H.D."/>
            <person name="Lebbe L."/>
            <person name="Cnockaert M."/>
            <person name="Krigas N."/>
            <person name="Grigoriadou K."/>
            <person name="Maloupa E."/>
            <person name="Willems A."/>
        </authorList>
    </citation>
    <scope>NUCLEOTIDE SEQUENCE</scope>
    <source>
        <strain evidence="4">LMG 31231</strain>
    </source>
</reference>
<feature type="active site" description="Nucleophile" evidence="2">
    <location>
        <position position="70"/>
    </location>
</feature>
<sequence length="412" mass="45031">MPLHEAGDRPNAALAARLARPGPKRILSLDGGGTRGVVSLAFLAGIEHALCGDRRDECLADHFDLIGGTSTGAIIAAGLALGWRVDDIKAMYLRFADQVFRPRWQRWLLANRYRAEPLERLLRASLQPPGTPEDAPDILLGDAALRTGLAIVTKRVDTGSVWVVSNLPGAPHYIDRHGQANGNHRIALRNLVRASAAAPMFFEPAEFELGSRLDGTAQRGRFVDGGVSPYNNPSLRLLELARLPVFGLRWPAGPDGLMLVSIGTGRFRLREAETPRFAATPAAWMKHAPLRLPLLQAIFALRSTVTDGEMLTLRMLQALGRSPMPAEIDSEVGRMEGGGISDAPLFTLLRYDLDFDAMARDGTISQAEAQQFRTFDTPTHMPRLHALAVAAAAREVIPEHLRFTDRHRAHEG</sequence>
<dbReference type="SUPFAM" id="SSF52151">
    <property type="entry name" value="FabD/lysophospholipase-like"/>
    <property type="match status" value="1"/>
</dbReference>
<keyword evidence="5" id="KW-1185">Reference proteome</keyword>
<keyword evidence="2" id="KW-0442">Lipid degradation</keyword>
<evidence type="ECO:0000313" key="5">
    <source>
        <dbReference type="Proteomes" id="UP001138751"/>
    </source>
</evidence>
<dbReference type="Gene3D" id="3.40.1090.10">
    <property type="entry name" value="Cytosolic phospholipase A2 catalytic domain"/>
    <property type="match status" value="1"/>
</dbReference>
<protein>
    <recommendedName>
        <fullName evidence="3">PNPLA domain-containing protein</fullName>
    </recommendedName>
</protein>
<feature type="short sequence motif" description="GXGXXG" evidence="2">
    <location>
        <begin position="31"/>
        <end position="36"/>
    </location>
</feature>
<name>A0A9X9X1V9_9PROT</name>
<dbReference type="EMBL" id="JAAEDM010000069">
    <property type="protein sequence ID" value="MBR0673388.1"/>
    <property type="molecule type" value="Genomic_DNA"/>
</dbReference>
<proteinExistence type="predicted"/>
<feature type="active site" description="Proton acceptor" evidence="2">
    <location>
        <position position="224"/>
    </location>
</feature>
<dbReference type="GO" id="GO:0016042">
    <property type="term" value="P:lipid catabolic process"/>
    <property type="evidence" value="ECO:0007669"/>
    <property type="project" value="UniProtKB-UniRule"/>
</dbReference>
<evidence type="ECO:0000313" key="4">
    <source>
        <dbReference type="EMBL" id="MBR0673388.1"/>
    </source>
</evidence>
<dbReference type="PANTHER" id="PTHR24185:SF8">
    <property type="entry name" value="PNPLA DOMAIN-CONTAINING PROTEIN"/>
    <property type="match status" value="1"/>
</dbReference>
<dbReference type="RefSeq" id="WP_211863795.1">
    <property type="nucleotide sequence ID" value="NZ_JAAEDM010000069.1"/>
</dbReference>
<accession>A0A9X9X1V9</accession>
<dbReference type="Proteomes" id="UP001138751">
    <property type="component" value="Unassembled WGS sequence"/>
</dbReference>